<dbReference type="Proteomes" id="UP000076874">
    <property type="component" value="Unassembled WGS sequence"/>
</dbReference>
<comment type="caution">
    <text evidence="3">The sequence shown here is derived from an EMBL/GenBank/DDBJ whole genome shotgun (WGS) entry which is preliminary data.</text>
</comment>
<evidence type="ECO:0000259" key="2">
    <source>
        <dbReference type="PROSITE" id="PS51043"/>
    </source>
</evidence>
<feature type="region of interest" description="Disordered" evidence="1">
    <location>
        <begin position="232"/>
        <end position="422"/>
    </location>
</feature>
<feature type="region of interest" description="Disordered" evidence="1">
    <location>
        <begin position="777"/>
        <end position="804"/>
    </location>
</feature>
<accession>A0A162IEF0</accession>
<dbReference type="GO" id="GO:0004620">
    <property type="term" value="F:phospholipase activity"/>
    <property type="evidence" value="ECO:0007669"/>
    <property type="project" value="TreeGrafter"/>
</dbReference>
<dbReference type="PANTHER" id="PTHR23509:SF6">
    <property type="entry name" value="PHOSPHOLIPASE C1020.13C-RELATED"/>
    <property type="match status" value="1"/>
</dbReference>
<sequence length="1147" mass="123417">MAVHPGASQLHQPALDHPDLHTYGSQCRLAPVPQPKPDAWLEGVPPSNAQFFYSSPIPIDDPLAAATTDAKDPKLALRPFSQGDNNALEKAWLGLSAENDRQTHAASRRRRGSLSASVAQANEQKLAVVVRYLAARHRLKHARQRRNVSAQDGVTTATTVPATVQGAVTSLPVCCEQLPVDAADELSAVFCPLARRRQAALSVDRVVQRVMLLGVGSRTAAAVAATEDVRFTPRSVSSSVGSRHELPSSRRFVPLPQASRLGAVGNNKRMDDPPQKDAAAAVTASAATAAAEAGSEPQSPPAEMPPLNDVAVNTTTATAPAASSPRPPAVDDGISGKPFLRVGTPSNPLLSLSPASSLPKNDMPGSESECCFPPDHKRSPDAILRESPLPPAAQQQPLATPDQPQDGQGNDPEKDEEASAQAELETAANLLHRLKVSAEVAVGISRLHMVDLPSLQMKPIYWSPVNDIASVRRATWFYRDTMVPLEPAVANQLETLYRELRPWTDTWAVELRCAIDVGPAGEEKVSQPVWPKPVQRDVKASAAKDARSEPELSTDPFCAARCHEGAAAAEGTLEQLISKDRNTPGNDGRAGAAAAAAVTTPAPAAKGFANYHVVFKDGATAFLLKPSLKPSAYYNRRPVAKISKGITVGVPIVRGFDRDAWNRVHEKPAKSAAVKRSEVPSALAGDNPEDGHGRLACPGCRAEKESSQVHDLVLVIHGVGQKLAERVESFHFTHAVNGFRRAMNVELKKPAVQAVLRNDQNGIMVLPLNWRHTLSFENDGDGRVEEETRDGDAGRGDPSAAADDFGLKDIEPHSIPAVRSMISDVMFDIPFYMSQHKPKMIQSLVREANRVYRLWCQNNPGFAQHGRVHLMAHSLGSAMAIEVLSTQPTTPPPQPPLSQPGRPLPPAVPEIDHFEFDTKNLFLLGSPAAFFLLLERKALVPRRGRQKPGVDASDSLDSRVVDEAGTFGCLAVDNIFNVLAKEDPIAYLLNGTIDTAYAASLKTAYVPSATVGLFASLGHSLRGIVPGASATPHAAEMPLTSPANPGALMRLPSQLELEVHDFTREELAERKAYLLNDNGQIDFFLQSGGGPLEMQYLNMLSAHTSYWTNQDLVRMLCVEIGRRPGKAHALPSMRAVKASKRLIPSIN</sequence>
<dbReference type="Pfam" id="PF02862">
    <property type="entry name" value="DDHD"/>
    <property type="match status" value="2"/>
</dbReference>
<evidence type="ECO:0000313" key="4">
    <source>
        <dbReference type="Proteomes" id="UP000076874"/>
    </source>
</evidence>
<dbReference type="SMART" id="SM01127">
    <property type="entry name" value="DDHD"/>
    <property type="match status" value="1"/>
</dbReference>
<evidence type="ECO:0000256" key="1">
    <source>
        <dbReference type="SAM" id="MobiDB-lite"/>
    </source>
</evidence>
<protein>
    <submittedName>
        <fullName evidence="3">Ddhd</fullName>
    </submittedName>
</protein>
<dbReference type="PROSITE" id="PS51043">
    <property type="entry name" value="DDHD"/>
    <property type="match status" value="1"/>
</dbReference>
<reference evidence="3 4" key="1">
    <citation type="journal article" date="2016" name="Genome Biol. Evol.">
        <title>Divergent and convergent evolution of fungal pathogenicity.</title>
        <authorList>
            <person name="Shang Y."/>
            <person name="Xiao G."/>
            <person name="Zheng P."/>
            <person name="Cen K."/>
            <person name="Zhan S."/>
            <person name="Wang C."/>
        </authorList>
    </citation>
    <scope>NUCLEOTIDE SEQUENCE [LARGE SCALE GENOMIC DNA]</scope>
    <source>
        <strain evidence="3 4">RCEF 264</strain>
    </source>
</reference>
<organism evidence="3 4">
    <name type="scientific">Niveomyces insectorum RCEF 264</name>
    <dbReference type="NCBI Taxonomy" id="1081102"/>
    <lineage>
        <taxon>Eukaryota</taxon>
        <taxon>Fungi</taxon>
        <taxon>Dikarya</taxon>
        <taxon>Ascomycota</taxon>
        <taxon>Pezizomycotina</taxon>
        <taxon>Sordariomycetes</taxon>
        <taxon>Hypocreomycetidae</taxon>
        <taxon>Hypocreales</taxon>
        <taxon>Cordycipitaceae</taxon>
        <taxon>Niveomyces</taxon>
    </lineage>
</organism>
<feature type="region of interest" description="Disordered" evidence="1">
    <location>
        <begin position="1"/>
        <end position="22"/>
    </location>
</feature>
<dbReference type="STRING" id="1081102.A0A162IEF0"/>
<dbReference type="GO" id="GO:0046872">
    <property type="term" value="F:metal ion binding"/>
    <property type="evidence" value="ECO:0007669"/>
    <property type="project" value="InterPro"/>
</dbReference>
<keyword evidence="4" id="KW-1185">Reference proteome</keyword>
<gene>
    <name evidence="3" type="ORF">SPI_08172</name>
</gene>
<proteinExistence type="predicted"/>
<feature type="compositionally biased region" description="Low complexity" evidence="1">
    <location>
        <begin position="392"/>
        <end position="406"/>
    </location>
</feature>
<dbReference type="PANTHER" id="PTHR23509">
    <property type="entry name" value="PA-PL1 PHOSPHOLIPASE FAMILY"/>
    <property type="match status" value="1"/>
</dbReference>
<feature type="region of interest" description="Disordered" evidence="1">
    <location>
        <begin position="671"/>
        <end position="691"/>
    </location>
</feature>
<name>A0A162IEF0_9HYPO</name>
<dbReference type="EMBL" id="AZHD01000018">
    <property type="protein sequence ID" value="OAA55965.1"/>
    <property type="molecule type" value="Genomic_DNA"/>
</dbReference>
<feature type="compositionally biased region" description="Basic and acidic residues" evidence="1">
    <location>
        <begin position="374"/>
        <end position="384"/>
    </location>
</feature>
<dbReference type="InterPro" id="IPR058055">
    <property type="entry name" value="PA-PLA1"/>
</dbReference>
<feature type="compositionally biased region" description="Basic and acidic residues" evidence="1">
    <location>
        <begin position="780"/>
        <end position="795"/>
    </location>
</feature>
<feature type="compositionally biased region" description="Low complexity" evidence="1">
    <location>
        <begin position="345"/>
        <end position="359"/>
    </location>
</feature>
<feature type="compositionally biased region" description="Low complexity" evidence="1">
    <location>
        <begin position="278"/>
        <end position="293"/>
    </location>
</feature>
<feature type="compositionally biased region" description="Low complexity" evidence="1">
    <location>
        <begin position="314"/>
        <end position="324"/>
    </location>
</feature>
<evidence type="ECO:0000313" key="3">
    <source>
        <dbReference type="EMBL" id="OAA55965.1"/>
    </source>
</evidence>
<feature type="domain" description="DDHD" evidence="2">
    <location>
        <begin position="914"/>
        <end position="1122"/>
    </location>
</feature>
<dbReference type="InterPro" id="IPR004177">
    <property type="entry name" value="DDHD_dom"/>
</dbReference>
<dbReference type="OrthoDB" id="69269at2759"/>
<dbReference type="GO" id="GO:0005737">
    <property type="term" value="C:cytoplasm"/>
    <property type="evidence" value="ECO:0007669"/>
    <property type="project" value="TreeGrafter"/>
</dbReference>
<dbReference type="AlphaFoldDB" id="A0A162IEF0"/>